<evidence type="ECO:0000256" key="1">
    <source>
        <dbReference type="ARBA" id="ARBA00001947"/>
    </source>
</evidence>
<comment type="cofactor">
    <cofactor evidence="1">
        <name>Zn(2+)</name>
        <dbReference type="ChEBI" id="CHEBI:29105"/>
    </cofactor>
</comment>
<dbReference type="CDD" id="cd07363">
    <property type="entry name" value="45_DOPA_Dioxygenase"/>
    <property type="match status" value="1"/>
</dbReference>
<dbReference type="GO" id="GO:0008198">
    <property type="term" value="F:ferrous iron binding"/>
    <property type="evidence" value="ECO:0007669"/>
    <property type="project" value="InterPro"/>
</dbReference>
<evidence type="ECO:0000256" key="5">
    <source>
        <dbReference type="ARBA" id="ARBA00023002"/>
    </source>
</evidence>
<dbReference type="Proteomes" id="UP000799770">
    <property type="component" value="Unassembled WGS sequence"/>
</dbReference>
<dbReference type="GO" id="GO:0008270">
    <property type="term" value="F:zinc ion binding"/>
    <property type="evidence" value="ECO:0007669"/>
    <property type="project" value="InterPro"/>
</dbReference>
<accession>A0A6A5YUA1</accession>
<feature type="domain" description="Extradiol ring-cleavage dioxygenase class III enzyme subunit B" evidence="6">
    <location>
        <begin position="18"/>
        <end position="262"/>
    </location>
</feature>
<dbReference type="OrthoDB" id="7396853at2759"/>
<keyword evidence="5" id="KW-0560">Oxidoreductase</keyword>
<proteinExistence type="inferred from homology"/>
<reference evidence="7" key="1">
    <citation type="journal article" date="2020" name="Stud. Mycol.">
        <title>101 Dothideomycetes genomes: a test case for predicting lifestyles and emergence of pathogens.</title>
        <authorList>
            <person name="Haridas S."/>
            <person name="Albert R."/>
            <person name="Binder M."/>
            <person name="Bloem J."/>
            <person name="Labutti K."/>
            <person name="Salamov A."/>
            <person name="Andreopoulos B."/>
            <person name="Baker S."/>
            <person name="Barry K."/>
            <person name="Bills G."/>
            <person name="Bluhm B."/>
            <person name="Cannon C."/>
            <person name="Castanera R."/>
            <person name="Culley D."/>
            <person name="Daum C."/>
            <person name="Ezra D."/>
            <person name="Gonzalez J."/>
            <person name="Henrissat B."/>
            <person name="Kuo A."/>
            <person name="Liang C."/>
            <person name="Lipzen A."/>
            <person name="Lutzoni F."/>
            <person name="Magnuson J."/>
            <person name="Mondo S."/>
            <person name="Nolan M."/>
            <person name="Ohm R."/>
            <person name="Pangilinan J."/>
            <person name="Park H.-J."/>
            <person name="Ramirez L."/>
            <person name="Alfaro M."/>
            <person name="Sun H."/>
            <person name="Tritt A."/>
            <person name="Yoshinaga Y."/>
            <person name="Zwiers L.-H."/>
            <person name="Turgeon B."/>
            <person name="Goodwin S."/>
            <person name="Spatafora J."/>
            <person name="Crous P."/>
            <person name="Grigoriev I."/>
        </authorList>
    </citation>
    <scope>NUCLEOTIDE SEQUENCE</scope>
    <source>
        <strain evidence="7">CBS 627.86</strain>
    </source>
</reference>
<comment type="similarity">
    <text evidence="2">Belongs to the DODA-type extradiol aromatic ring-opening dioxygenase family.</text>
</comment>
<keyword evidence="3" id="KW-0479">Metal-binding</keyword>
<dbReference type="EMBL" id="ML977337">
    <property type="protein sequence ID" value="KAF2110769.1"/>
    <property type="molecule type" value="Genomic_DNA"/>
</dbReference>
<evidence type="ECO:0000256" key="4">
    <source>
        <dbReference type="ARBA" id="ARBA00022833"/>
    </source>
</evidence>
<dbReference type="InterPro" id="IPR004183">
    <property type="entry name" value="Xdiol_dOase_suB"/>
</dbReference>
<name>A0A6A5YUA1_9PLEO</name>
<organism evidence="7 8">
    <name type="scientific">Lophiotrema nucula</name>
    <dbReference type="NCBI Taxonomy" id="690887"/>
    <lineage>
        <taxon>Eukaryota</taxon>
        <taxon>Fungi</taxon>
        <taxon>Dikarya</taxon>
        <taxon>Ascomycota</taxon>
        <taxon>Pezizomycotina</taxon>
        <taxon>Dothideomycetes</taxon>
        <taxon>Pleosporomycetidae</taxon>
        <taxon>Pleosporales</taxon>
        <taxon>Lophiotremataceae</taxon>
        <taxon>Lophiotrema</taxon>
    </lineage>
</organism>
<keyword evidence="8" id="KW-1185">Reference proteome</keyword>
<evidence type="ECO:0000256" key="3">
    <source>
        <dbReference type="ARBA" id="ARBA00022723"/>
    </source>
</evidence>
<evidence type="ECO:0000313" key="8">
    <source>
        <dbReference type="Proteomes" id="UP000799770"/>
    </source>
</evidence>
<dbReference type="Pfam" id="PF02900">
    <property type="entry name" value="LigB"/>
    <property type="match status" value="1"/>
</dbReference>
<dbReference type="InterPro" id="IPR014436">
    <property type="entry name" value="Extradiol_dOase_DODA"/>
</dbReference>
<evidence type="ECO:0000313" key="7">
    <source>
        <dbReference type="EMBL" id="KAF2110769.1"/>
    </source>
</evidence>
<evidence type="ECO:0000259" key="6">
    <source>
        <dbReference type="Pfam" id="PF02900"/>
    </source>
</evidence>
<dbReference type="PANTHER" id="PTHR30096">
    <property type="entry name" value="4,5-DOPA DIOXYGENASE EXTRADIOL-LIKE PROTEIN"/>
    <property type="match status" value="1"/>
</dbReference>
<keyword evidence="4" id="KW-0862">Zinc</keyword>
<dbReference type="GO" id="GO:0016702">
    <property type="term" value="F:oxidoreductase activity, acting on single donors with incorporation of molecular oxygen, incorporation of two atoms of oxygen"/>
    <property type="evidence" value="ECO:0007669"/>
    <property type="project" value="UniProtKB-ARBA"/>
</dbReference>
<evidence type="ECO:0000256" key="2">
    <source>
        <dbReference type="ARBA" id="ARBA00007581"/>
    </source>
</evidence>
<dbReference type="Gene3D" id="3.40.830.10">
    <property type="entry name" value="LigB-like"/>
    <property type="match status" value="1"/>
</dbReference>
<keyword evidence="7" id="KW-0223">Dioxygenase</keyword>
<dbReference type="PANTHER" id="PTHR30096:SF0">
    <property type="entry name" value="4,5-DOPA DIOXYGENASE EXTRADIOL-LIKE PROTEIN"/>
    <property type="match status" value="1"/>
</dbReference>
<dbReference type="SUPFAM" id="SSF53213">
    <property type="entry name" value="LigB-like"/>
    <property type="match status" value="1"/>
</dbReference>
<dbReference type="PIRSF" id="PIRSF006157">
    <property type="entry name" value="Doxgns_DODA"/>
    <property type="match status" value="1"/>
</dbReference>
<sequence length="283" mass="31146">MNATLATASRTPVYFLSIGGPNFIEATEHPAYAALSRIGHEITTNVKPKAVLVLSAHWQSAYTNRLEINVASNAPIIYDFYNFPKHYYEVQYPNRGSPEIAERVIEKLGNVGIEVERVERGLDHGVWAGFLAAFDPKTNPVGVPIVQVSLLNRDDPEGHYKLGQALQSLRDEGVCIIACGMAVHNLQDFRKLRMSGESRKVMPYVHTFDEALKDAATAAAGERKEKMLGLMKEDLARRAHPTIEHVLPVFVAAGAAGGDVGERVWTMGEGSLSWAQYRFGDVA</sequence>
<gene>
    <name evidence="7" type="ORF">BDV96DRAFT_500622</name>
</gene>
<dbReference type="AlphaFoldDB" id="A0A6A5YUA1"/>
<protein>
    <submittedName>
        <fullName evidence="7">Aromatic ring-opening dioxygenase LigB subunit</fullName>
    </submittedName>
</protein>